<gene>
    <name evidence="1" type="ORF">Vafri_13074</name>
</gene>
<evidence type="ECO:0000313" key="1">
    <source>
        <dbReference type="EMBL" id="GIL57843.1"/>
    </source>
</evidence>
<keyword evidence="2" id="KW-1185">Reference proteome</keyword>
<evidence type="ECO:0000313" key="2">
    <source>
        <dbReference type="Proteomes" id="UP000747399"/>
    </source>
</evidence>
<proteinExistence type="predicted"/>
<sequence length="128" mass="12261">MSQLVCCCPCSEVSPKATPSPLAAAGFAELAGAATADVQGCGFAAAGPMIAAAAGAEGSCGCCDGAGCAALAVLAAEPPAAAAIRSGGAPGVGFEQRRIIEAEEGSWEGRSGPAQYCGGIITVCIEPQ</sequence>
<comment type="caution">
    <text evidence="1">The sequence shown here is derived from an EMBL/GenBank/DDBJ whole genome shotgun (WGS) entry which is preliminary data.</text>
</comment>
<reference evidence="1" key="1">
    <citation type="journal article" date="2021" name="Proc. Natl. Acad. Sci. U.S.A.">
        <title>Three genomes in the algal genus Volvox reveal the fate of a haploid sex-determining region after a transition to homothallism.</title>
        <authorList>
            <person name="Yamamoto K."/>
            <person name="Hamaji T."/>
            <person name="Kawai-Toyooka H."/>
            <person name="Matsuzaki R."/>
            <person name="Takahashi F."/>
            <person name="Nishimura Y."/>
            <person name="Kawachi M."/>
            <person name="Noguchi H."/>
            <person name="Minakuchi Y."/>
            <person name="Umen J.G."/>
            <person name="Toyoda A."/>
            <person name="Nozaki H."/>
        </authorList>
    </citation>
    <scope>NUCLEOTIDE SEQUENCE</scope>
    <source>
        <strain evidence="1">NIES-3780</strain>
    </source>
</reference>
<protein>
    <submittedName>
        <fullName evidence="1">Uncharacterized protein</fullName>
    </submittedName>
</protein>
<accession>A0A8J4BB18</accession>
<name>A0A8J4BB18_9CHLO</name>
<dbReference type="AlphaFoldDB" id="A0A8J4BB18"/>
<dbReference type="EMBL" id="BNCO01000029">
    <property type="protein sequence ID" value="GIL57843.1"/>
    <property type="molecule type" value="Genomic_DNA"/>
</dbReference>
<organism evidence="1 2">
    <name type="scientific">Volvox africanus</name>
    <dbReference type="NCBI Taxonomy" id="51714"/>
    <lineage>
        <taxon>Eukaryota</taxon>
        <taxon>Viridiplantae</taxon>
        <taxon>Chlorophyta</taxon>
        <taxon>core chlorophytes</taxon>
        <taxon>Chlorophyceae</taxon>
        <taxon>CS clade</taxon>
        <taxon>Chlamydomonadales</taxon>
        <taxon>Volvocaceae</taxon>
        <taxon>Volvox</taxon>
    </lineage>
</organism>
<dbReference type="Proteomes" id="UP000747399">
    <property type="component" value="Unassembled WGS sequence"/>
</dbReference>